<reference evidence="2 3" key="1">
    <citation type="submission" date="2023-04" db="EMBL/GenBank/DDBJ databases">
        <title>Genome of Basidiobolus ranarum AG-B5.</title>
        <authorList>
            <person name="Stajich J.E."/>
            <person name="Carter-House D."/>
            <person name="Gryganskyi A."/>
        </authorList>
    </citation>
    <scope>NUCLEOTIDE SEQUENCE [LARGE SCALE GENOMIC DNA]</scope>
    <source>
        <strain evidence="2 3">AG-B5</strain>
    </source>
</reference>
<organism evidence="2 3">
    <name type="scientific">Basidiobolus ranarum</name>
    <dbReference type="NCBI Taxonomy" id="34480"/>
    <lineage>
        <taxon>Eukaryota</taxon>
        <taxon>Fungi</taxon>
        <taxon>Fungi incertae sedis</taxon>
        <taxon>Zoopagomycota</taxon>
        <taxon>Entomophthoromycotina</taxon>
        <taxon>Basidiobolomycetes</taxon>
        <taxon>Basidiobolales</taxon>
        <taxon>Basidiobolaceae</taxon>
        <taxon>Basidiobolus</taxon>
    </lineage>
</organism>
<sequence length="294" mass="33316">MDNLKELEREALDYNFNTMVTAFAFPVAVVIVYRSALISLKESSIIFKLNFIQTSLLLINTVVQMISVFHQPLNCRFPYFLYTVLSYLSLLCVDLILYLKAYYVNKSSKFIAVICSLLQVARLFFVIQSNIHVEFVPGKLDPCRQEVTNKWILGIIGTEAVVIVFLCGLYLVRVIKQSKLTPSAIFSTIIRQGFTFPLAICLSFIILASLLLANVAPTNTRQLLSICWVLNSWLATKQVDFAHAVRKNDRISALNLVQNKISLTQSHDVFSEGEESNPWDMYLGIPKPEPHQSP</sequence>
<keyword evidence="1" id="KW-0812">Transmembrane</keyword>
<feature type="transmembrane region" description="Helical" evidence="1">
    <location>
        <begin position="110"/>
        <end position="131"/>
    </location>
</feature>
<dbReference type="Proteomes" id="UP001479436">
    <property type="component" value="Unassembled WGS sequence"/>
</dbReference>
<feature type="transmembrane region" description="Helical" evidence="1">
    <location>
        <begin position="14"/>
        <end position="33"/>
    </location>
</feature>
<keyword evidence="3" id="KW-1185">Reference proteome</keyword>
<feature type="transmembrane region" description="Helical" evidence="1">
    <location>
        <begin position="45"/>
        <end position="67"/>
    </location>
</feature>
<feature type="transmembrane region" description="Helical" evidence="1">
    <location>
        <begin position="79"/>
        <end position="98"/>
    </location>
</feature>
<gene>
    <name evidence="2" type="ORF">K7432_016290</name>
</gene>
<name>A0ABR2WEZ1_9FUNG</name>
<feature type="transmembrane region" description="Helical" evidence="1">
    <location>
        <begin position="193"/>
        <end position="213"/>
    </location>
</feature>
<evidence type="ECO:0000313" key="2">
    <source>
        <dbReference type="EMBL" id="KAK9760068.1"/>
    </source>
</evidence>
<protein>
    <submittedName>
        <fullName evidence="2">Uncharacterized protein</fullName>
    </submittedName>
</protein>
<keyword evidence="1" id="KW-1133">Transmembrane helix</keyword>
<evidence type="ECO:0000256" key="1">
    <source>
        <dbReference type="SAM" id="Phobius"/>
    </source>
</evidence>
<evidence type="ECO:0000313" key="3">
    <source>
        <dbReference type="Proteomes" id="UP001479436"/>
    </source>
</evidence>
<keyword evidence="1" id="KW-0472">Membrane</keyword>
<dbReference type="EMBL" id="JASJQH010002597">
    <property type="protein sequence ID" value="KAK9760068.1"/>
    <property type="molecule type" value="Genomic_DNA"/>
</dbReference>
<proteinExistence type="predicted"/>
<comment type="caution">
    <text evidence="2">The sequence shown here is derived from an EMBL/GenBank/DDBJ whole genome shotgun (WGS) entry which is preliminary data.</text>
</comment>
<feature type="transmembrane region" description="Helical" evidence="1">
    <location>
        <begin position="151"/>
        <end position="172"/>
    </location>
</feature>
<accession>A0ABR2WEZ1</accession>